<organism evidence="2 3">
    <name type="scientific">Cuscuta epithymum</name>
    <dbReference type="NCBI Taxonomy" id="186058"/>
    <lineage>
        <taxon>Eukaryota</taxon>
        <taxon>Viridiplantae</taxon>
        <taxon>Streptophyta</taxon>
        <taxon>Embryophyta</taxon>
        <taxon>Tracheophyta</taxon>
        <taxon>Spermatophyta</taxon>
        <taxon>Magnoliopsida</taxon>
        <taxon>eudicotyledons</taxon>
        <taxon>Gunneridae</taxon>
        <taxon>Pentapetalae</taxon>
        <taxon>asterids</taxon>
        <taxon>lamiids</taxon>
        <taxon>Solanales</taxon>
        <taxon>Convolvulaceae</taxon>
        <taxon>Cuscuteae</taxon>
        <taxon>Cuscuta</taxon>
        <taxon>Cuscuta subgen. Cuscuta</taxon>
    </lineage>
</organism>
<evidence type="ECO:0000256" key="1">
    <source>
        <dbReference type="SAM" id="Phobius"/>
    </source>
</evidence>
<comment type="caution">
    <text evidence="2">The sequence shown here is derived from an EMBL/GenBank/DDBJ whole genome shotgun (WGS) entry which is preliminary data.</text>
</comment>
<feature type="transmembrane region" description="Helical" evidence="1">
    <location>
        <begin position="40"/>
        <end position="55"/>
    </location>
</feature>
<keyword evidence="1" id="KW-1133">Transmembrane helix</keyword>
<evidence type="ECO:0000313" key="2">
    <source>
        <dbReference type="EMBL" id="CAH9076512.1"/>
    </source>
</evidence>
<keyword evidence="3" id="KW-1185">Reference proteome</keyword>
<keyword evidence="1" id="KW-0812">Transmembrane</keyword>
<reference evidence="2" key="1">
    <citation type="submission" date="2022-07" db="EMBL/GenBank/DDBJ databases">
        <authorList>
            <person name="Macas J."/>
            <person name="Novak P."/>
            <person name="Neumann P."/>
        </authorList>
    </citation>
    <scope>NUCLEOTIDE SEQUENCE</scope>
</reference>
<keyword evidence="1" id="KW-0472">Membrane</keyword>
<name>A0AAV0CIQ1_9ASTE</name>
<protein>
    <submittedName>
        <fullName evidence="2">Uncharacterized protein</fullName>
    </submittedName>
</protein>
<dbReference type="AlphaFoldDB" id="A0AAV0CIQ1"/>
<sequence length="129" mass="14474">MNLGRKKYGKLYGTTGCIYSMVQPGIFVIKRKFKPSNPKLLLFAGVFLLGLAAAINNASLLFSSTAINLFTFFEGLNSFLHKFRGKESRNMAAASTVIHNLFRLHYHCPPSVAEPEIWSRGVENQLYTK</sequence>
<accession>A0AAV0CIQ1</accession>
<proteinExistence type="predicted"/>
<gene>
    <name evidence="2" type="ORF">CEPIT_LOCUS5919</name>
</gene>
<dbReference type="EMBL" id="CAMAPF010000030">
    <property type="protein sequence ID" value="CAH9076512.1"/>
    <property type="molecule type" value="Genomic_DNA"/>
</dbReference>
<dbReference type="Proteomes" id="UP001152523">
    <property type="component" value="Unassembled WGS sequence"/>
</dbReference>
<evidence type="ECO:0000313" key="3">
    <source>
        <dbReference type="Proteomes" id="UP001152523"/>
    </source>
</evidence>